<dbReference type="GO" id="GO:0016746">
    <property type="term" value="F:acyltransferase activity"/>
    <property type="evidence" value="ECO:0007669"/>
    <property type="project" value="UniProtKB-KW"/>
</dbReference>
<feature type="transmembrane region" description="Helical" evidence="1">
    <location>
        <begin position="293"/>
        <end position="314"/>
    </location>
</feature>
<evidence type="ECO:0000256" key="1">
    <source>
        <dbReference type="SAM" id="Phobius"/>
    </source>
</evidence>
<sequence>MDPESPSGAQRYHHLDAARALFMLLGIPFHASLAFAGGHWLVMSGSRDPVLAVIPPLLSDFRMPGFFLIAGFFAAMLLERRSRGAWLKGRAERLGVPLLTGMAIILPLQAAILQYAPRGIVDPAAAAHPLAHLWFLPTLLILCALLAAVWPLVARARSFAAPPVIALAAALAVYELGLTVVEHLLHSDLSLLGGYLDLRSLAIFLPFFALGVALRRSPALWNRFARFDPAVAIIGLLALVLHVGLWEDRSTIGIALDILFDGLSSVCLVQTILALLLRLFSKPSARVDRLVDASFTIYLLHHPVVVGLAILCITAAVPPLLAWVAICLGAFALPYAAHRMIRRSPLALWLLNGVRPQQRGWGLLVGAREGAPA</sequence>
<proteinExistence type="predicted"/>
<feature type="transmembrane region" description="Helical" evidence="1">
    <location>
        <begin position="94"/>
        <end position="113"/>
    </location>
</feature>
<keyword evidence="1" id="KW-0812">Transmembrane</keyword>
<dbReference type="Pfam" id="PF01757">
    <property type="entry name" value="Acyl_transf_3"/>
    <property type="match status" value="1"/>
</dbReference>
<keyword evidence="1" id="KW-0472">Membrane</keyword>
<dbReference type="PANTHER" id="PTHR36927:SF3">
    <property type="entry name" value="GLUCANS BIOSYNTHESIS PROTEIN C"/>
    <property type="match status" value="1"/>
</dbReference>
<keyword evidence="3" id="KW-0012">Acyltransferase</keyword>
<keyword evidence="4" id="KW-1185">Reference proteome</keyword>
<feature type="domain" description="Acyltransferase 3" evidence="2">
    <location>
        <begin position="14"/>
        <end position="337"/>
    </location>
</feature>
<keyword evidence="1" id="KW-1133">Transmembrane helix</keyword>
<reference evidence="3 4" key="1">
    <citation type="submission" date="2021-07" db="EMBL/GenBank/DDBJ databases">
        <title>Alteriqipengyuania abyssalis NZ-12B nov, sp.nov isolated from deep sea sponge in pacific ocean.</title>
        <authorList>
            <person name="Tareen S."/>
            <person name="Wink J."/>
        </authorList>
    </citation>
    <scope>NUCLEOTIDE SEQUENCE [LARGE SCALE GENOMIC DNA]</scope>
    <source>
        <strain evidence="3 4">NZ-12B</strain>
    </source>
</reference>
<dbReference type="RefSeq" id="WP_222824642.1">
    <property type="nucleotide sequence ID" value="NZ_JAHWXP010000002.1"/>
</dbReference>
<protein>
    <submittedName>
        <fullName evidence="3">Acyltransferase family protein</fullName>
    </submittedName>
</protein>
<name>A0ABS7PDA5_9SPHN</name>
<comment type="caution">
    <text evidence="3">The sequence shown here is derived from an EMBL/GenBank/DDBJ whole genome shotgun (WGS) entry which is preliminary data.</text>
</comment>
<feature type="transmembrane region" description="Helical" evidence="1">
    <location>
        <begin position="61"/>
        <end position="78"/>
    </location>
</feature>
<dbReference type="InterPro" id="IPR002656">
    <property type="entry name" value="Acyl_transf_3_dom"/>
</dbReference>
<dbReference type="PANTHER" id="PTHR36927">
    <property type="entry name" value="BLR4337 PROTEIN"/>
    <property type="match status" value="1"/>
</dbReference>
<dbReference type="InterPro" id="IPR050623">
    <property type="entry name" value="Glucan_succinyl_AcylTrfase"/>
</dbReference>
<dbReference type="Proteomes" id="UP000759298">
    <property type="component" value="Unassembled WGS sequence"/>
</dbReference>
<keyword evidence="3" id="KW-0808">Transferase</keyword>
<feature type="transmembrane region" description="Helical" evidence="1">
    <location>
        <begin position="165"/>
        <end position="186"/>
    </location>
</feature>
<feature type="transmembrane region" description="Helical" evidence="1">
    <location>
        <begin position="21"/>
        <end position="41"/>
    </location>
</feature>
<feature type="transmembrane region" description="Helical" evidence="1">
    <location>
        <begin position="320"/>
        <end position="337"/>
    </location>
</feature>
<feature type="transmembrane region" description="Helical" evidence="1">
    <location>
        <begin position="198"/>
        <end position="215"/>
    </location>
</feature>
<organism evidence="3 4">
    <name type="scientific">Alteriqipengyuania abyssalis</name>
    <dbReference type="NCBI Taxonomy" id="2860200"/>
    <lineage>
        <taxon>Bacteria</taxon>
        <taxon>Pseudomonadati</taxon>
        <taxon>Pseudomonadota</taxon>
        <taxon>Alphaproteobacteria</taxon>
        <taxon>Sphingomonadales</taxon>
        <taxon>Erythrobacteraceae</taxon>
        <taxon>Alteriqipengyuania</taxon>
    </lineage>
</organism>
<evidence type="ECO:0000313" key="4">
    <source>
        <dbReference type="Proteomes" id="UP000759298"/>
    </source>
</evidence>
<accession>A0ABS7PDA5</accession>
<gene>
    <name evidence="3" type="ORF">KYN89_08350</name>
</gene>
<feature type="transmembrane region" description="Helical" evidence="1">
    <location>
        <begin position="227"/>
        <end position="246"/>
    </location>
</feature>
<feature type="transmembrane region" description="Helical" evidence="1">
    <location>
        <begin position="258"/>
        <end position="281"/>
    </location>
</feature>
<evidence type="ECO:0000313" key="3">
    <source>
        <dbReference type="EMBL" id="MBY8337059.1"/>
    </source>
</evidence>
<dbReference type="EMBL" id="JAHWXP010000002">
    <property type="protein sequence ID" value="MBY8337059.1"/>
    <property type="molecule type" value="Genomic_DNA"/>
</dbReference>
<evidence type="ECO:0000259" key="2">
    <source>
        <dbReference type="Pfam" id="PF01757"/>
    </source>
</evidence>
<feature type="transmembrane region" description="Helical" evidence="1">
    <location>
        <begin position="133"/>
        <end position="153"/>
    </location>
</feature>